<reference evidence="3 4" key="1">
    <citation type="journal article" date="2012" name="J. Bacteriol.">
        <title>Complete Genome Sequence of the Naphthalene-Degrading Pseudomonas putida Strain ND6.</title>
        <authorList>
            <person name="Li S."/>
            <person name="Zhao H."/>
            <person name="Li Y."/>
            <person name="Niu S."/>
            <person name="Cai B."/>
        </authorList>
    </citation>
    <scope>NUCLEOTIDE SEQUENCE [LARGE SCALE GENOMIC DNA]</scope>
    <source>
        <strain evidence="3 4">ND6</strain>
    </source>
</reference>
<dbReference type="AlphaFoldDB" id="I3UPY0"/>
<evidence type="ECO:0000256" key="1">
    <source>
        <dbReference type="SAM" id="MobiDB-lite"/>
    </source>
</evidence>
<evidence type="ECO:0000256" key="2">
    <source>
        <dbReference type="SAM" id="SignalP"/>
    </source>
</evidence>
<sequence>MKKPLVAVFACALALGMTAFLPADISPISSAYAKGGGGGGHGGGMGGHSGSGKGVGSDHAGKATRDHGVSGNHYGSSRNSDNGHGTTTSGVAHSKDTRGLAKSTAISGTTPGDHNSKGLSNAVGSSSKNDR</sequence>
<name>I3UPY0_PSEPU</name>
<feature type="compositionally biased region" description="Polar residues" evidence="1">
    <location>
        <begin position="73"/>
        <end position="91"/>
    </location>
</feature>
<dbReference type="EMBL" id="CP003588">
    <property type="protein sequence ID" value="AFK67551.1"/>
    <property type="molecule type" value="Genomic_DNA"/>
</dbReference>
<evidence type="ECO:0000313" key="3">
    <source>
        <dbReference type="EMBL" id="AFK67551.1"/>
    </source>
</evidence>
<keyword evidence="2" id="KW-0732">Signal</keyword>
<organism evidence="3 4">
    <name type="scientific">Pseudomonas putida ND6</name>
    <dbReference type="NCBI Taxonomy" id="231023"/>
    <lineage>
        <taxon>Bacteria</taxon>
        <taxon>Pseudomonadati</taxon>
        <taxon>Pseudomonadota</taxon>
        <taxon>Gammaproteobacteria</taxon>
        <taxon>Pseudomonadales</taxon>
        <taxon>Pseudomonadaceae</taxon>
        <taxon>Pseudomonas</taxon>
    </lineage>
</organism>
<feature type="signal peptide" evidence="2">
    <location>
        <begin position="1"/>
        <end position="23"/>
    </location>
</feature>
<proteinExistence type="predicted"/>
<dbReference type="RefSeq" id="WP_014753908.1">
    <property type="nucleotide sequence ID" value="NC_017986.1"/>
</dbReference>
<protein>
    <recommendedName>
        <fullName evidence="5">Glycine-rich protein</fullName>
    </recommendedName>
</protein>
<feature type="compositionally biased region" description="Basic and acidic residues" evidence="1">
    <location>
        <begin position="59"/>
        <end position="68"/>
    </location>
</feature>
<feature type="region of interest" description="Disordered" evidence="1">
    <location>
        <begin position="31"/>
        <end position="131"/>
    </location>
</feature>
<feature type="compositionally biased region" description="Polar residues" evidence="1">
    <location>
        <begin position="104"/>
        <end position="131"/>
    </location>
</feature>
<accession>I3UPY0</accession>
<dbReference type="KEGG" id="ppi:YSA_01436"/>
<dbReference type="HOGENOM" id="CLU_115396_0_0_6"/>
<gene>
    <name evidence="3" type="ORF">YSA_01436</name>
</gene>
<dbReference type="Proteomes" id="UP000005268">
    <property type="component" value="Chromosome"/>
</dbReference>
<feature type="compositionally biased region" description="Gly residues" evidence="1">
    <location>
        <begin position="34"/>
        <end position="55"/>
    </location>
</feature>
<feature type="chain" id="PRO_5003680860" description="Glycine-rich protein" evidence="2">
    <location>
        <begin position="24"/>
        <end position="131"/>
    </location>
</feature>
<evidence type="ECO:0008006" key="5">
    <source>
        <dbReference type="Google" id="ProtNLM"/>
    </source>
</evidence>
<evidence type="ECO:0000313" key="4">
    <source>
        <dbReference type="Proteomes" id="UP000005268"/>
    </source>
</evidence>